<dbReference type="Proteomes" id="UP000185696">
    <property type="component" value="Unassembled WGS sequence"/>
</dbReference>
<accession>A0A7Z1AZY0</accession>
<keyword evidence="5" id="KW-0560">Oxidoreductase</keyword>
<proteinExistence type="inferred from homology"/>
<dbReference type="InterPro" id="IPR006091">
    <property type="entry name" value="Acyl-CoA_Oxase/DH_mid-dom"/>
</dbReference>
<feature type="domain" description="Acyl-CoA dehydrogenase/oxidase N-terminal" evidence="8">
    <location>
        <begin position="42"/>
        <end position="130"/>
    </location>
</feature>
<dbReference type="AlphaFoldDB" id="A0A7Z1AZY0"/>
<organism evidence="9 10">
    <name type="scientific">Actinophytocola xinjiangensis</name>
    <dbReference type="NCBI Taxonomy" id="485602"/>
    <lineage>
        <taxon>Bacteria</taxon>
        <taxon>Bacillati</taxon>
        <taxon>Actinomycetota</taxon>
        <taxon>Actinomycetes</taxon>
        <taxon>Pseudonocardiales</taxon>
        <taxon>Pseudonocardiaceae</taxon>
    </lineage>
</organism>
<evidence type="ECO:0000256" key="1">
    <source>
        <dbReference type="ARBA" id="ARBA00001974"/>
    </source>
</evidence>
<dbReference type="Gene3D" id="1.10.540.10">
    <property type="entry name" value="Acyl-CoA dehydrogenase/oxidase, N-terminal domain"/>
    <property type="match status" value="1"/>
</dbReference>
<evidence type="ECO:0000259" key="8">
    <source>
        <dbReference type="Pfam" id="PF02771"/>
    </source>
</evidence>
<dbReference type="PANTHER" id="PTHR43884:SF22">
    <property type="entry name" value="BLR3437 PROTEIN"/>
    <property type="match status" value="1"/>
</dbReference>
<evidence type="ECO:0000259" key="6">
    <source>
        <dbReference type="Pfam" id="PF00441"/>
    </source>
</evidence>
<evidence type="ECO:0000259" key="7">
    <source>
        <dbReference type="Pfam" id="PF02770"/>
    </source>
</evidence>
<gene>
    <name evidence="9" type="ORF">BLA60_02330</name>
</gene>
<comment type="similarity">
    <text evidence="2 5">Belongs to the acyl-CoA dehydrogenase family.</text>
</comment>
<dbReference type="InterPro" id="IPR036250">
    <property type="entry name" value="AcylCo_DH-like_C"/>
</dbReference>
<feature type="domain" description="Acyl-CoA oxidase/dehydrogenase middle" evidence="7">
    <location>
        <begin position="134"/>
        <end position="227"/>
    </location>
</feature>
<dbReference type="InterPro" id="IPR037069">
    <property type="entry name" value="AcylCoA_DH/ox_N_sf"/>
</dbReference>
<dbReference type="SUPFAM" id="SSF56645">
    <property type="entry name" value="Acyl-CoA dehydrogenase NM domain-like"/>
    <property type="match status" value="1"/>
</dbReference>
<name>A0A7Z1AZY0_9PSEU</name>
<sequence>MSTSFDREILGLPFYEPRHLDHAQRLDRWCAGHTDLWDVPHEQDEFREQAVRRTLRALGEDGWFGFLDPANGRPADGDFRTLCLGREILAYTDDTPDNCFAVHTLAARPITRFGTDAQKARYLPGLASGELIASFALSELDRGSDIAGLGLRAERDGEDYVLNGDKAWIAHAAIADVLCVIARTGEGPGALGLTAFLVPGASPGLRVRERIAAIAPRAFAHLDFEDCRVPAECVLGRPGQGFVVAMDMLDRYRMTVGAAAVGYARRAADAALGWARARPMGEATLFDLPTIRATFADMEVKLNAAALLVARAAWETDTGNRRFARHSSIAKLHATEAAQEIVDASVQVFGAAGLVSGSVPERLYRQVRALRVYEGTSEIQKTIIASAIDPRRATPANPERNRALTER</sequence>
<evidence type="ECO:0000313" key="9">
    <source>
        <dbReference type="EMBL" id="OLF14034.1"/>
    </source>
</evidence>
<keyword evidence="3 5" id="KW-0285">Flavoprotein</keyword>
<comment type="cofactor">
    <cofactor evidence="1 5">
        <name>FAD</name>
        <dbReference type="ChEBI" id="CHEBI:57692"/>
    </cofactor>
</comment>
<dbReference type="GO" id="GO:0050660">
    <property type="term" value="F:flavin adenine dinucleotide binding"/>
    <property type="evidence" value="ECO:0007669"/>
    <property type="project" value="InterPro"/>
</dbReference>
<dbReference type="InterPro" id="IPR046373">
    <property type="entry name" value="Acyl-CoA_Oxase/DH_mid-dom_sf"/>
</dbReference>
<keyword evidence="10" id="KW-1185">Reference proteome</keyword>
<dbReference type="InterPro" id="IPR009100">
    <property type="entry name" value="AcylCoA_DH/oxidase_NM_dom_sf"/>
</dbReference>
<dbReference type="Pfam" id="PF02771">
    <property type="entry name" value="Acyl-CoA_dh_N"/>
    <property type="match status" value="1"/>
</dbReference>
<dbReference type="OrthoDB" id="8876745at2"/>
<evidence type="ECO:0000256" key="4">
    <source>
        <dbReference type="ARBA" id="ARBA00022827"/>
    </source>
</evidence>
<comment type="caution">
    <text evidence="9">The sequence shown here is derived from an EMBL/GenBank/DDBJ whole genome shotgun (WGS) entry which is preliminary data.</text>
</comment>
<evidence type="ECO:0000256" key="5">
    <source>
        <dbReference type="RuleBase" id="RU362125"/>
    </source>
</evidence>
<dbReference type="SUPFAM" id="SSF47203">
    <property type="entry name" value="Acyl-CoA dehydrogenase C-terminal domain-like"/>
    <property type="match status" value="1"/>
</dbReference>
<dbReference type="PANTHER" id="PTHR43884">
    <property type="entry name" value="ACYL-COA DEHYDROGENASE"/>
    <property type="match status" value="1"/>
</dbReference>
<dbReference type="GO" id="GO:0003995">
    <property type="term" value="F:acyl-CoA dehydrogenase activity"/>
    <property type="evidence" value="ECO:0007669"/>
    <property type="project" value="TreeGrafter"/>
</dbReference>
<protein>
    <submittedName>
        <fullName evidence="9">Acyl-CoA dehydrogenase</fullName>
    </submittedName>
</protein>
<feature type="domain" description="Acyl-CoA dehydrogenase/oxidase C-terminal" evidence="6">
    <location>
        <begin position="239"/>
        <end position="387"/>
    </location>
</feature>
<evidence type="ECO:0000313" key="10">
    <source>
        <dbReference type="Proteomes" id="UP000185696"/>
    </source>
</evidence>
<keyword evidence="4 5" id="KW-0274">FAD</keyword>
<dbReference type="Pfam" id="PF00441">
    <property type="entry name" value="Acyl-CoA_dh_1"/>
    <property type="match status" value="1"/>
</dbReference>
<dbReference type="EMBL" id="MSIF01000001">
    <property type="protein sequence ID" value="OLF14034.1"/>
    <property type="molecule type" value="Genomic_DNA"/>
</dbReference>
<dbReference type="Gene3D" id="2.40.110.10">
    <property type="entry name" value="Butyryl-CoA Dehydrogenase, subunit A, domain 2"/>
    <property type="match status" value="1"/>
</dbReference>
<dbReference type="InterPro" id="IPR013786">
    <property type="entry name" value="AcylCoA_DH/ox_N"/>
</dbReference>
<reference evidence="9 10" key="1">
    <citation type="submission" date="2016-12" db="EMBL/GenBank/DDBJ databases">
        <title>The draft genome sequence of Actinophytocola xinjiangensis.</title>
        <authorList>
            <person name="Wang W."/>
            <person name="Yuan L."/>
        </authorList>
    </citation>
    <scope>NUCLEOTIDE SEQUENCE [LARGE SCALE GENOMIC DNA]</scope>
    <source>
        <strain evidence="9 10">CGMCC 4.4663</strain>
    </source>
</reference>
<evidence type="ECO:0000256" key="3">
    <source>
        <dbReference type="ARBA" id="ARBA00022630"/>
    </source>
</evidence>
<evidence type="ECO:0000256" key="2">
    <source>
        <dbReference type="ARBA" id="ARBA00009347"/>
    </source>
</evidence>
<dbReference type="Pfam" id="PF02770">
    <property type="entry name" value="Acyl-CoA_dh_M"/>
    <property type="match status" value="1"/>
</dbReference>
<dbReference type="RefSeq" id="WP_075130982.1">
    <property type="nucleotide sequence ID" value="NZ_MSIF01000001.1"/>
</dbReference>
<dbReference type="InterPro" id="IPR009075">
    <property type="entry name" value="AcylCo_DH/oxidase_C"/>
</dbReference>
<dbReference type="Gene3D" id="1.20.140.10">
    <property type="entry name" value="Butyryl-CoA Dehydrogenase, subunit A, domain 3"/>
    <property type="match status" value="1"/>
</dbReference>